<dbReference type="SUPFAM" id="SSF51306">
    <property type="entry name" value="LexA/Signal peptidase"/>
    <property type="match status" value="1"/>
</dbReference>
<dbReference type="SUPFAM" id="SSF47413">
    <property type="entry name" value="lambda repressor-like DNA-binding domains"/>
    <property type="match status" value="1"/>
</dbReference>
<dbReference type="PROSITE" id="PS50943">
    <property type="entry name" value="HTH_CROC1"/>
    <property type="match status" value="1"/>
</dbReference>
<dbReference type="Gene3D" id="1.10.260.40">
    <property type="entry name" value="lambda repressor-like DNA-binding domains"/>
    <property type="match status" value="1"/>
</dbReference>
<evidence type="ECO:0000256" key="1">
    <source>
        <dbReference type="ARBA" id="ARBA00023125"/>
    </source>
</evidence>
<dbReference type="SMART" id="SM00530">
    <property type="entry name" value="HTH_XRE"/>
    <property type="match status" value="1"/>
</dbReference>
<protein>
    <recommendedName>
        <fullName evidence="2">HTH cro/C1-type domain-containing protein</fullName>
    </recommendedName>
</protein>
<dbReference type="STRING" id="1908237.BEN47_12690"/>
<keyword evidence="4" id="KW-1185">Reference proteome</keyword>
<dbReference type="CDD" id="cd00093">
    <property type="entry name" value="HTH_XRE"/>
    <property type="match status" value="1"/>
</dbReference>
<gene>
    <name evidence="3" type="ORF">BEN47_12690</name>
</gene>
<evidence type="ECO:0000313" key="3">
    <source>
        <dbReference type="EMBL" id="OGX86664.1"/>
    </source>
</evidence>
<keyword evidence="1" id="KW-0238">DNA-binding</keyword>
<dbReference type="InterPro" id="IPR010982">
    <property type="entry name" value="Lambda_DNA-bd_dom_sf"/>
</dbReference>
<feature type="domain" description="HTH cro/C1-type" evidence="2">
    <location>
        <begin position="8"/>
        <end position="62"/>
    </location>
</feature>
<evidence type="ECO:0000259" key="2">
    <source>
        <dbReference type="PROSITE" id="PS50943"/>
    </source>
</evidence>
<dbReference type="InterPro" id="IPR039418">
    <property type="entry name" value="LexA-like"/>
</dbReference>
<dbReference type="InterPro" id="IPR001387">
    <property type="entry name" value="Cro/C1-type_HTH"/>
</dbReference>
<dbReference type="InterPro" id="IPR036286">
    <property type="entry name" value="LexA/Signal_pep-like_sf"/>
</dbReference>
<dbReference type="Pfam" id="PF01381">
    <property type="entry name" value="HTH_3"/>
    <property type="match status" value="1"/>
</dbReference>
<dbReference type="CDD" id="cd06529">
    <property type="entry name" value="S24_LexA-like"/>
    <property type="match status" value="1"/>
</dbReference>
<dbReference type="EMBL" id="MDZB01000095">
    <property type="protein sequence ID" value="OGX86664.1"/>
    <property type="molecule type" value="Genomic_DNA"/>
</dbReference>
<reference evidence="3 4" key="1">
    <citation type="submission" date="2016-08" db="EMBL/GenBank/DDBJ databases">
        <title>Hymenobacter coccineus sp. nov., Hymenobacter lapidarius sp. nov. and Hymenobacter glacialis sp. nov., isolated from Antarctic soil.</title>
        <authorList>
            <person name="Sedlacek I."/>
            <person name="Kralova S."/>
            <person name="Kyrova K."/>
            <person name="Maslanova I."/>
            <person name="Stankova E."/>
            <person name="Vrbovska V."/>
            <person name="Nemec M."/>
            <person name="Bartak M."/>
            <person name="Svec P."/>
            <person name="Busse H.-J."/>
            <person name="Pantucek R."/>
        </authorList>
    </citation>
    <scope>NUCLEOTIDE SEQUENCE [LARGE SCALE GENOMIC DNA]</scope>
    <source>
        <strain evidence="3 4">CCM 8643</strain>
    </source>
</reference>
<dbReference type="PANTHER" id="PTHR46558:SF11">
    <property type="entry name" value="HTH-TYPE TRANSCRIPTIONAL REGULATOR XRE"/>
    <property type="match status" value="1"/>
</dbReference>
<dbReference type="Gene3D" id="2.10.109.10">
    <property type="entry name" value="Umud Fragment, subunit A"/>
    <property type="match status" value="1"/>
</dbReference>
<evidence type="ECO:0000313" key="4">
    <source>
        <dbReference type="Proteomes" id="UP000176294"/>
    </source>
</evidence>
<sequence length="264" mass="29867">MSYVGKNIRKLRTVKKLSQAAFAELFGLARPSVGAYEEGRSEPKMETLIQIAQHFGLSVDLLLTKELTVNELYHFDIFKEQLQPSASAAEELAEADRQPQVTPLVHRNRVLEYIVRHHDPAFIDLLPGLQLPHQLTGPTRAFEVSGADMLLHRQGLRHQDIVLCGRIDKARPSLHNGRVYVFVTPGKILIRRLAARLPDGLTLKLRPDNPDYSSQDLELTQALEIWEVKGVFTTHLRAPALLDERVAELERRVEELAERLGAQN</sequence>
<dbReference type="RefSeq" id="WP_070726887.1">
    <property type="nucleotide sequence ID" value="NZ_MDZB01000095.1"/>
</dbReference>
<dbReference type="PANTHER" id="PTHR46558">
    <property type="entry name" value="TRACRIPTIONAL REGULATORY PROTEIN-RELATED-RELATED"/>
    <property type="match status" value="1"/>
</dbReference>
<dbReference type="InterPro" id="IPR015927">
    <property type="entry name" value="Peptidase_S24_S26A/B/C"/>
</dbReference>
<dbReference type="GO" id="GO:0003677">
    <property type="term" value="F:DNA binding"/>
    <property type="evidence" value="ECO:0007669"/>
    <property type="project" value="UniProtKB-KW"/>
</dbReference>
<dbReference type="AlphaFoldDB" id="A0A1G1T768"/>
<comment type="caution">
    <text evidence="3">The sequence shown here is derived from an EMBL/GenBank/DDBJ whole genome shotgun (WGS) entry which is preliminary data.</text>
</comment>
<organism evidence="3 4">
    <name type="scientific">Hymenobacter lapidarius</name>
    <dbReference type="NCBI Taxonomy" id="1908237"/>
    <lineage>
        <taxon>Bacteria</taxon>
        <taxon>Pseudomonadati</taxon>
        <taxon>Bacteroidota</taxon>
        <taxon>Cytophagia</taxon>
        <taxon>Cytophagales</taxon>
        <taxon>Hymenobacteraceae</taxon>
        <taxon>Hymenobacter</taxon>
    </lineage>
</organism>
<proteinExistence type="predicted"/>
<accession>A0A1G1T768</accession>
<dbReference type="Pfam" id="PF00717">
    <property type="entry name" value="Peptidase_S24"/>
    <property type="match status" value="1"/>
</dbReference>
<dbReference type="Proteomes" id="UP000176294">
    <property type="component" value="Unassembled WGS sequence"/>
</dbReference>
<name>A0A1G1T768_9BACT</name>